<dbReference type="InterPro" id="IPR005119">
    <property type="entry name" value="LysR_subst-bd"/>
</dbReference>
<evidence type="ECO:0000313" key="4">
    <source>
        <dbReference type="Proteomes" id="UP000011021"/>
    </source>
</evidence>
<dbReference type="GO" id="GO:0006351">
    <property type="term" value="P:DNA-templated transcription"/>
    <property type="evidence" value="ECO:0007669"/>
    <property type="project" value="TreeGrafter"/>
</dbReference>
<organism evidence="3 4">
    <name type="scientific">Lautropia mirabilis ATCC 51599</name>
    <dbReference type="NCBI Taxonomy" id="887898"/>
    <lineage>
        <taxon>Bacteria</taxon>
        <taxon>Pseudomonadati</taxon>
        <taxon>Pseudomonadota</taxon>
        <taxon>Betaproteobacteria</taxon>
        <taxon>Burkholderiales</taxon>
        <taxon>Burkholderiaceae</taxon>
        <taxon>Lautropia</taxon>
    </lineage>
</organism>
<dbReference type="PANTHER" id="PTHR30537">
    <property type="entry name" value="HTH-TYPE TRANSCRIPTIONAL REGULATOR"/>
    <property type="match status" value="1"/>
</dbReference>
<comment type="similarity">
    <text evidence="1">Belongs to the LysR transcriptional regulatory family.</text>
</comment>
<feature type="domain" description="LysR substrate-binding" evidence="2">
    <location>
        <begin position="2"/>
        <end position="72"/>
    </location>
</feature>
<evidence type="ECO:0000259" key="2">
    <source>
        <dbReference type="Pfam" id="PF03466"/>
    </source>
</evidence>
<dbReference type="Pfam" id="PF03466">
    <property type="entry name" value="LysR_substrate"/>
    <property type="match status" value="1"/>
</dbReference>
<evidence type="ECO:0000256" key="1">
    <source>
        <dbReference type="ARBA" id="ARBA00009437"/>
    </source>
</evidence>
<dbReference type="PANTHER" id="PTHR30537:SF1">
    <property type="entry name" value="HTH-TYPE TRANSCRIPTIONAL REGULATOR PGRR"/>
    <property type="match status" value="1"/>
</dbReference>
<comment type="caution">
    <text evidence="3">The sequence shown here is derived from an EMBL/GenBank/DDBJ whole genome shotgun (WGS) entry which is preliminary data.</text>
</comment>
<dbReference type="eggNOG" id="COG0583">
    <property type="taxonomic scope" value="Bacteria"/>
</dbReference>
<dbReference type="InterPro" id="IPR058163">
    <property type="entry name" value="LysR-type_TF_proteobact-type"/>
</dbReference>
<dbReference type="SUPFAM" id="SSF53850">
    <property type="entry name" value="Periplasmic binding protein-like II"/>
    <property type="match status" value="1"/>
</dbReference>
<dbReference type="EMBL" id="AEQP01000016">
    <property type="protein sequence ID" value="EFV94566.1"/>
    <property type="molecule type" value="Genomic_DNA"/>
</dbReference>
<gene>
    <name evidence="3" type="ORF">HMPREF0551_1726</name>
</gene>
<dbReference type="AlphaFoldDB" id="E7RYG2"/>
<proteinExistence type="inferred from homology"/>
<dbReference type="HOGENOM" id="CLU_039613_38_2_4"/>
<reference evidence="3 4" key="1">
    <citation type="submission" date="2010-12" db="EMBL/GenBank/DDBJ databases">
        <authorList>
            <person name="Muzny D."/>
            <person name="Qin X."/>
            <person name="Deng J."/>
            <person name="Jiang H."/>
            <person name="Liu Y."/>
            <person name="Qu J."/>
            <person name="Song X.-Z."/>
            <person name="Zhang L."/>
            <person name="Thornton R."/>
            <person name="Coyle M."/>
            <person name="Francisco L."/>
            <person name="Jackson L."/>
            <person name="Javaid M."/>
            <person name="Korchina V."/>
            <person name="Kovar C."/>
            <person name="Mata R."/>
            <person name="Mathew T."/>
            <person name="Ngo R."/>
            <person name="Nguyen L."/>
            <person name="Nguyen N."/>
            <person name="Okwuonu G."/>
            <person name="Ongeri F."/>
            <person name="Pham C."/>
            <person name="Simmons D."/>
            <person name="Wilczek-Boney K."/>
            <person name="Hale W."/>
            <person name="Jakkamsetti A."/>
            <person name="Pham P."/>
            <person name="Ruth R."/>
            <person name="San Lucas F."/>
            <person name="Warren J."/>
            <person name="Zhang J."/>
            <person name="Zhao Z."/>
            <person name="Zhou C."/>
            <person name="Zhu D."/>
            <person name="Lee S."/>
            <person name="Bess C."/>
            <person name="Blankenburg K."/>
            <person name="Forbes L."/>
            <person name="Fu Q."/>
            <person name="Gubbala S."/>
            <person name="Hirani K."/>
            <person name="Jayaseelan J.C."/>
            <person name="Lara F."/>
            <person name="Munidasa M."/>
            <person name="Palculict T."/>
            <person name="Patil S."/>
            <person name="Pu L.-L."/>
            <person name="Saada N."/>
            <person name="Tang L."/>
            <person name="Weissenberger G."/>
            <person name="Zhu Y."/>
            <person name="Hemphill L."/>
            <person name="Shang Y."/>
            <person name="Youmans B."/>
            <person name="Ayvaz T."/>
            <person name="Ross M."/>
            <person name="Santibanez J."/>
            <person name="Aqrawi P."/>
            <person name="Gross S."/>
            <person name="Joshi V."/>
            <person name="Fowler G."/>
            <person name="Nazareth L."/>
            <person name="Reid J."/>
            <person name="Worley K."/>
            <person name="Petrosino J."/>
            <person name="Highlander S."/>
            <person name="Gibbs R."/>
        </authorList>
    </citation>
    <scope>NUCLEOTIDE SEQUENCE [LARGE SCALE GENOMIC DNA]</scope>
    <source>
        <strain evidence="3 4">ATCC 51599</strain>
    </source>
</reference>
<protein>
    <recommendedName>
        <fullName evidence="2">LysR substrate-binding domain-containing protein</fullName>
    </recommendedName>
</protein>
<name>E7RYG2_9BURK</name>
<keyword evidence="4" id="KW-1185">Reference proteome</keyword>
<evidence type="ECO:0000313" key="3">
    <source>
        <dbReference type="EMBL" id="EFV94566.1"/>
    </source>
</evidence>
<dbReference type="GO" id="GO:0043565">
    <property type="term" value="F:sequence-specific DNA binding"/>
    <property type="evidence" value="ECO:0007669"/>
    <property type="project" value="TreeGrafter"/>
</dbReference>
<sequence>MMNDAGLILAAAIDGQGLAYSADQLVAEHLTAGRLVRVLTDFSPRIEGFCLYYPNRRRSVTLRALVEMLKDAREPAAH</sequence>
<accession>E7RYG2</accession>
<dbReference type="Proteomes" id="UP000011021">
    <property type="component" value="Unassembled WGS sequence"/>
</dbReference>
<dbReference type="STRING" id="887898.HMPREF0551_1726"/>
<dbReference type="Gene3D" id="3.40.190.290">
    <property type="match status" value="1"/>
</dbReference>
<dbReference type="GO" id="GO:0003700">
    <property type="term" value="F:DNA-binding transcription factor activity"/>
    <property type="evidence" value="ECO:0007669"/>
    <property type="project" value="TreeGrafter"/>
</dbReference>